<organism evidence="6">
    <name type="scientific">bioreactor metagenome</name>
    <dbReference type="NCBI Taxonomy" id="1076179"/>
    <lineage>
        <taxon>unclassified sequences</taxon>
        <taxon>metagenomes</taxon>
        <taxon>ecological metagenomes</taxon>
    </lineage>
</organism>
<feature type="transmembrane region" description="Helical" evidence="5">
    <location>
        <begin position="103"/>
        <end position="122"/>
    </location>
</feature>
<feature type="transmembrane region" description="Helical" evidence="5">
    <location>
        <begin position="161"/>
        <end position="179"/>
    </location>
</feature>
<evidence type="ECO:0000256" key="5">
    <source>
        <dbReference type="SAM" id="Phobius"/>
    </source>
</evidence>
<reference evidence="6" key="1">
    <citation type="submission" date="2019-08" db="EMBL/GenBank/DDBJ databases">
        <authorList>
            <person name="Kucharzyk K."/>
            <person name="Murdoch R.W."/>
            <person name="Higgins S."/>
            <person name="Loffler F."/>
        </authorList>
    </citation>
    <scope>NUCLEOTIDE SEQUENCE</scope>
</reference>
<comment type="caution">
    <text evidence="6">The sequence shown here is derived from an EMBL/GenBank/DDBJ whole genome shotgun (WGS) entry which is preliminary data.</text>
</comment>
<keyword evidence="1" id="KW-1003">Cell membrane</keyword>
<evidence type="ECO:0000256" key="4">
    <source>
        <dbReference type="ARBA" id="ARBA00023136"/>
    </source>
</evidence>
<keyword evidence="3 5" id="KW-1133">Transmembrane helix</keyword>
<dbReference type="PANTHER" id="PTHR35529:SF2">
    <property type="entry name" value="SPORULATION PROTEIN YTAF-RELATED"/>
    <property type="match status" value="1"/>
</dbReference>
<evidence type="ECO:0000313" key="6">
    <source>
        <dbReference type="EMBL" id="MPM80900.1"/>
    </source>
</evidence>
<feature type="transmembrane region" description="Helical" evidence="5">
    <location>
        <begin position="128"/>
        <end position="149"/>
    </location>
</feature>
<protein>
    <submittedName>
        <fullName evidence="6">Manganese efflux pump MntP</fullName>
    </submittedName>
</protein>
<sequence length="180" mass="19362">MHIAAEIMLGIAANLDNMVIGLSYGLSGNRIKWVHNAFLALISGGFSVAAGTLAQLSIFRRANIAPAIGTILLIAMGLYTIIEGIRHDKVVTECKKKVSWLETSYLGVILGINCIPVSFGAGLSSVPWLSLSLAITICSFIFVAVGNYIGYIARRCYTSRWINVISGVLLIVTGIIEYLI</sequence>
<name>A0A645CUS3_9ZZZZ</name>
<accession>A0A645CUS3</accession>
<evidence type="ECO:0000256" key="2">
    <source>
        <dbReference type="ARBA" id="ARBA00022692"/>
    </source>
</evidence>
<gene>
    <name evidence="6" type="primary">mntP_41</name>
    <name evidence="6" type="ORF">SDC9_127951</name>
</gene>
<evidence type="ECO:0000256" key="1">
    <source>
        <dbReference type="ARBA" id="ARBA00022475"/>
    </source>
</evidence>
<proteinExistence type="predicted"/>
<dbReference type="InterPro" id="IPR003810">
    <property type="entry name" value="Mntp/YtaF"/>
</dbReference>
<dbReference type="AlphaFoldDB" id="A0A645CUS3"/>
<feature type="transmembrane region" description="Helical" evidence="5">
    <location>
        <begin position="38"/>
        <end position="58"/>
    </location>
</feature>
<keyword evidence="2 5" id="KW-0812">Transmembrane</keyword>
<dbReference type="EMBL" id="VSSQ01030381">
    <property type="protein sequence ID" value="MPM80900.1"/>
    <property type="molecule type" value="Genomic_DNA"/>
</dbReference>
<evidence type="ECO:0000256" key="3">
    <source>
        <dbReference type="ARBA" id="ARBA00022989"/>
    </source>
</evidence>
<dbReference type="PANTHER" id="PTHR35529">
    <property type="entry name" value="MANGANESE EFFLUX PUMP MNTP-RELATED"/>
    <property type="match status" value="1"/>
</dbReference>
<feature type="transmembrane region" description="Helical" evidence="5">
    <location>
        <begin position="64"/>
        <end position="82"/>
    </location>
</feature>
<keyword evidence="4 5" id="KW-0472">Membrane</keyword>
<dbReference type="Pfam" id="PF02659">
    <property type="entry name" value="Mntp"/>
    <property type="match status" value="1"/>
</dbReference>